<evidence type="ECO:0000259" key="19">
    <source>
        <dbReference type="PROSITE" id="PS50865"/>
    </source>
</evidence>
<dbReference type="SUPFAM" id="SSF63748">
    <property type="entry name" value="Tudor/PWWP/MBT"/>
    <property type="match status" value="1"/>
</dbReference>
<dbReference type="CDD" id="cd20160">
    <property type="entry name" value="PWWP_PRKCBP1"/>
    <property type="match status" value="1"/>
</dbReference>
<dbReference type="InterPro" id="IPR011011">
    <property type="entry name" value="Znf_FYVE_PHD"/>
</dbReference>
<dbReference type="InterPro" id="IPR001487">
    <property type="entry name" value="Bromodomain"/>
</dbReference>
<dbReference type="InterPro" id="IPR001965">
    <property type="entry name" value="Znf_PHD"/>
</dbReference>
<evidence type="ECO:0000256" key="15">
    <source>
        <dbReference type="SAM" id="MobiDB-lite"/>
    </source>
</evidence>
<reference evidence="20" key="2">
    <citation type="submission" date="2025-09" db="UniProtKB">
        <authorList>
            <consortium name="Ensembl"/>
        </authorList>
    </citation>
    <scope>IDENTIFICATION</scope>
</reference>
<dbReference type="GO" id="GO:0005737">
    <property type="term" value="C:cytoplasm"/>
    <property type="evidence" value="ECO:0007669"/>
    <property type="project" value="TreeGrafter"/>
</dbReference>
<dbReference type="InterPro" id="IPR002893">
    <property type="entry name" value="Znf_MYND"/>
</dbReference>
<keyword evidence="11" id="KW-0539">Nucleus</keyword>
<keyword evidence="6" id="KW-0862">Zinc</keyword>
<feature type="compositionally biased region" description="Basic and acidic residues" evidence="15">
    <location>
        <begin position="555"/>
        <end position="567"/>
    </location>
</feature>
<evidence type="ECO:0000256" key="2">
    <source>
        <dbReference type="ARBA" id="ARBA00004286"/>
    </source>
</evidence>
<dbReference type="Gene3D" id="3.30.40.10">
    <property type="entry name" value="Zinc/RING finger domain, C3HC4 (zinc finger)"/>
    <property type="match status" value="1"/>
</dbReference>
<evidence type="ECO:0000256" key="10">
    <source>
        <dbReference type="ARBA" id="ARBA00023163"/>
    </source>
</evidence>
<dbReference type="InterPro" id="IPR056987">
    <property type="entry name" value="ZMYND8_CC"/>
</dbReference>
<evidence type="ECO:0000256" key="7">
    <source>
        <dbReference type="ARBA" id="ARBA00022853"/>
    </source>
</evidence>
<dbReference type="SMART" id="SM00249">
    <property type="entry name" value="PHD"/>
    <property type="match status" value="1"/>
</dbReference>
<feature type="domain" description="Bromo" evidence="16">
    <location>
        <begin position="161"/>
        <end position="196"/>
    </location>
</feature>
<dbReference type="CDD" id="cd15538">
    <property type="entry name" value="PHD_PRKCBP1"/>
    <property type="match status" value="1"/>
</dbReference>
<dbReference type="InterPro" id="IPR000313">
    <property type="entry name" value="PWWP_dom"/>
</dbReference>
<evidence type="ECO:0000256" key="8">
    <source>
        <dbReference type="ARBA" id="ARBA00023015"/>
    </source>
</evidence>
<dbReference type="Pfam" id="PF00628">
    <property type="entry name" value="PHD"/>
    <property type="match status" value="1"/>
</dbReference>
<dbReference type="Pfam" id="PF23460">
    <property type="entry name" value="ZMYND8_CC"/>
    <property type="match status" value="1"/>
</dbReference>
<feature type="domain" description="MYND-type" evidence="19">
    <location>
        <begin position="921"/>
        <end position="955"/>
    </location>
</feature>
<feature type="compositionally biased region" description="Basic and acidic residues" evidence="15">
    <location>
        <begin position="576"/>
        <end position="601"/>
    </location>
</feature>
<organism evidence="20 21">
    <name type="scientific">Chelonoidis abingdonii</name>
    <name type="common">Abingdon island giant tortoise</name>
    <name type="synonym">Testudo abingdonii</name>
    <dbReference type="NCBI Taxonomy" id="106734"/>
    <lineage>
        <taxon>Eukaryota</taxon>
        <taxon>Metazoa</taxon>
        <taxon>Chordata</taxon>
        <taxon>Craniata</taxon>
        <taxon>Vertebrata</taxon>
        <taxon>Euteleostomi</taxon>
        <taxon>Archelosauria</taxon>
        <taxon>Testudinata</taxon>
        <taxon>Testudines</taxon>
        <taxon>Cryptodira</taxon>
        <taxon>Durocryptodira</taxon>
        <taxon>Testudinoidea</taxon>
        <taxon>Testudinidae</taxon>
        <taxon>Chelonoidis</taxon>
    </lineage>
</organism>
<proteinExistence type="predicted"/>
<evidence type="ECO:0000259" key="18">
    <source>
        <dbReference type="PROSITE" id="PS50812"/>
    </source>
</evidence>
<evidence type="ECO:0000256" key="13">
    <source>
        <dbReference type="PROSITE-ProRule" id="PRU00134"/>
    </source>
</evidence>
<keyword evidence="4" id="KW-0479">Metal-binding</keyword>
<dbReference type="InterPro" id="IPR013083">
    <property type="entry name" value="Znf_RING/FYVE/PHD"/>
</dbReference>
<dbReference type="Gene3D" id="2.30.30.140">
    <property type="match status" value="1"/>
</dbReference>
<dbReference type="Pfam" id="PF00855">
    <property type="entry name" value="PWWP"/>
    <property type="match status" value="1"/>
</dbReference>
<feature type="compositionally biased region" description="Low complexity" evidence="15">
    <location>
        <begin position="739"/>
        <end position="765"/>
    </location>
</feature>
<feature type="region of interest" description="Disordered" evidence="15">
    <location>
        <begin position="393"/>
        <end position="486"/>
    </location>
</feature>
<dbReference type="GO" id="GO:0003714">
    <property type="term" value="F:transcription corepressor activity"/>
    <property type="evidence" value="ECO:0007669"/>
    <property type="project" value="TreeGrafter"/>
</dbReference>
<dbReference type="InterPro" id="IPR019787">
    <property type="entry name" value="Znf_PHD-finger"/>
</dbReference>
<comment type="subcellular location">
    <subcellularLocation>
        <location evidence="2">Chromosome</location>
    </subcellularLocation>
    <subcellularLocation>
        <location evidence="1">Nucleus</location>
    </subcellularLocation>
</comment>
<gene>
    <name evidence="20" type="primary">ZMYND8</name>
</gene>
<dbReference type="GO" id="GO:0008270">
    <property type="term" value="F:zinc ion binding"/>
    <property type="evidence" value="ECO:0007669"/>
    <property type="project" value="UniProtKB-KW"/>
</dbReference>
<dbReference type="FunFam" id="6.10.140.2220:FF:000002">
    <property type="entry name" value="Protein kinase C-binding protein 1 isoform C"/>
    <property type="match status" value="1"/>
</dbReference>
<dbReference type="PANTHER" id="PTHR46453">
    <property type="entry name" value="PROTEIN KINASE C-BINDING PROTEIN 1"/>
    <property type="match status" value="1"/>
</dbReference>
<evidence type="ECO:0000259" key="17">
    <source>
        <dbReference type="PROSITE" id="PS50016"/>
    </source>
</evidence>
<keyword evidence="5 13" id="KW-0863">Zinc-finger</keyword>
<dbReference type="InterPro" id="IPR036427">
    <property type="entry name" value="Bromodomain-like_sf"/>
</dbReference>
<dbReference type="Proteomes" id="UP000694404">
    <property type="component" value="Unplaced"/>
</dbReference>
<feature type="region of interest" description="Disordered" evidence="15">
    <location>
        <begin position="1"/>
        <end position="77"/>
    </location>
</feature>
<sequence length="1058" mass="117594">IHPQQYLAEEEIKAEQEVVEGMDISTRSKDAGSAERTAQKRKFPSPPHSSNGHSPQDASMSPIKKKKKPGLLNSNNKEQDGRNDFYCWVCHREGQVLCCELCPRVYHAKCLKLTAEPEGDWFCPECEKITVAECIETQSKAMTMLTIEQLSYLLKFALQKMKQPGTEPFQKPVSLDQHPDYAEYIFHPMDLCTLEKVGFSITLVGIVWVFYTLLTFLLQMNEIEVCPECYLAACQKRENWFCEPCSNPHPLVWAKLKGFPFWPAKALRDKDGQVDARFFGQHDRAWVPINNCYLMSKEIPFSVKKTKSIFNSAMQEMEVYVENIRRKFGVFNYAPFRTPYTPNNQYQMLLDPANPAAGTAKTDKQEKIKLNFDMTASPKILMSKSMLSNTGRRISLTDMPRSPMSTNSSVHTGSDVEQDAEKKATSSHCSASEESMDFIDKSSASPAPARTGQTGSLSGSPKPFSPQASTPIAAKQERTSTPGSILNLNLDRSKAEMDLKELSESVQQQSTPVPLISPKRQIRSRFQLNLDKTIESCKAQLGINEISEDVYNAVEHSDSEDSEKSDTSDSEYISDDEQKSKNDQEDGEDKESGKSDKESSTIKKKPKPPAPAEVKEELKSTSPGMEKTDVPVKEKAHTDSEKDFSEKGKNLQHLAKEKLKGKDETDSPTVHLGLDSDSESELVIDLGEDHCGREGRKNKKESKEPPPKQDVVGKVPPSSSASSQPPPETPVLTRSAAQTPPAGVTATTSATSTVTAPAAATGSPVKKQRPLLPKETAPAVLFVCFIFLAVQQKEITQSTSTSTITLVTSTQPVSMVTSSGSSSTLSSSINTDLPIATASADVAADIAKYTSKIRRLRIEIEKLQWLHQQELSEMKHNLELTMAEMRQSLEQERDRLIAEVKKQLELEKQQAVDETKKKQWCANCKKEAIFYCCWNTSYCDYPCQQAHWPEHMKSCTQSATATQQETDTEINPETLNKSSQPSSSAQTPSTETASTPKEKDSASDKNKDSETFTEVTCAVSADSNRCDKQPAYKTGPGTADHHLYSNYSTHNCKYIIII</sequence>
<keyword evidence="10" id="KW-0804">Transcription</keyword>
<dbReference type="GO" id="GO:0005634">
    <property type="term" value="C:nucleus"/>
    <property type="evidence" value="ECO:0007669"/>
    <property type="project" value="UniProtKB-SubCell"/>
</dbReference>
<accession>A0A8C0QPB0</accession>
<dbReference type="SMART" id="SM00293">
    <property type="entry name" value="PWWP"/>
    <property type="match status" value="1"/>
</dbReference>
<feature type="compositionally biased region" description="Low complexity" evidence="15">
    <location>
        <begin position="978"/>
        <end position="995"/>
    </location>
</feature>
<dbReference type="Gene3D" id="1.20.920.10">
    <property type="entry name" value="Bromodomain-like"/>
    <property type="match status" value="1"/>
</dbReference>
<evidence type="ECO:0000313" key="21">
    <source>
        <dbReference type="Proteomes" id="UP000694404"/>
    </source>
</evidence>
<dbReference type="PROSITE" id="PS01360">
    <property type="entry name" value="ZF_MYND_1"/>
    <property type="match status" value="1"/>
</dbReference>
<dbReference type="GO" id="GO:0005694">
    <property type="term" value="C:chromosome"/>
    <property type="evidence" value="ECO:0007669"/>
    <property type="project" value="UniProtKB-SubCell"/>
</dbReference>
<feature type="region of interest" description="Disordered" evidence="15">
    <location>
        <begin position="963"/>
        <end position="1008"/>
    </location>
</feature>
<feature type="compositionally biased region" description="Polar residues" evidence="15">
    <location>
        <begin position="403"/>
        <end position="412"/>
    </location>
</feature>
<dbReference type="PANTHER" id="PTHR46453:SF3">
    <property type="entry name" value="MYND-TYPE ZINC FINGER-CONTAINING CHROMATIN READER ZMYND8"/>
    <property type="match status" value="1"/>
</dbReference>
<evidence type="ECO:0000256" key="14">
    <source>
        <dbReference type="SAM" id="Coils"/>
    </source>
</evidence>
<reference evidence="20" key="1">
    <citation type="submission" date="2025-08" db="UniProtKB">
        <authorList>
            <consortium name="Ensembl"/>
        </authorList>
    </citation>
    <scope>IDENTIFICATION</scope>
</reference>
<feature type="coiled-coil region" evidence="14">
    <location>
        <begin position="846"/>
        <end position="917"/>
    </location>
</feature>
<dbReference type="Pfam" id="PF24324">
    <property type="entry name" value="MYND_ZMYND11_ZMYD8"/>
    <property type="match status" value="1"/>
</dbReference>
<dbReference type="PROSITE" id="PS50865">
    <property type="entry name" value="ZF_MYND_2"/>
    <property type="match status" value="1"/>
</dbReference>
<feature type="region of interest" description="Disordered" evidence="15">
    <location>
        <begin position="552"/>
        <end position="770"/>
    </location>
</feature>
<evidence type="ECO:0000256" key="5">
    <source>
        <dbReference type="ARBA" id="ARBA00022771"/>
    </source>
</evidence>
<name>A0A8C0QPB0_CHEAB</name>
<dbReference type="Gene3D" id="6.10.140.2220">
    <property type="match status" value="1"/>
</dbReference>
<feature type="domain" description="PWWP" evidence="18">
    <location>
        <begin position="248"/>
        <end position="298"/>
    </location>
</feature>
<dbReference type="InterPro" id="IPR021931">
    <property type="entry name" value="ZMYND8"/>
</dbReference>
<dbReference type="PROSITE" id="PS50014">
    <property type="entry name" value="BROMODOMAIN_2"/>
    <property type="match status" value="1"/>
</dbReference>
<evidence type="ECO:0000256" key="3">
    <source>
        <dbReference type="ARBA" id="ARBA00022454"/>
    </source>
</evidence>
<feature type="compositionally biased region" description="Basic and acidic residues" evidence="15">
    <location>
        <begin position="996"/>
        <end position="1008"/>
    </location>
</feature>
<dbReference type="SUPFAM" id="SSF57903">
    <property type="entry name" value="FYVE/PHD zinc finger"/>
    <property type="match status" value="1"/>
</dbReference>
<evidence type="ECO:0000256" key="9">
    <source>
        <dbReference type="ARBA" id="ARBA00023117"/>
    </source>
</evidence>
<dbReference type="InterPro" id="IPR019786">
    <property type="entry name" value="Zinc_finger_PHD-type_CS"/>
</dbReference>
<dbReference type="FunFam" id="2.30.30.140:FF:000003">
    <property type="entry name" value="Protein kinase C-binding protein 1 isoform C"/>
    <property type="match status" value="1"/>
</dbReference>
<keyword evidence="3" id="KW-0158">Chromosome</keyword>
<evidence type="ECO:0000313" key="20">
    <source>
        <dbReference type="Ensembl" id="ENSCABP00000026996.1"/>
    </source>
</evidence>
<dbReference type="PROSITE" id="PS01359">
    <property type="entry name" value="ZF_PHD_1"/>
    <property type="match status" value="1"/>
</dbReference>
<keyword evidence="9 12" id="KW-0103">Bromodomain</keyword>
<evidence type="ECO:0000256" key="4">
    <source>
        <dbReference type="ARBA" id="ARBA00022723"/>
    </source>
</evidence>
<dbReference type="InterPro" id="IPR044075">
    <property type="entry name" value="PRKCBP1_PHD"/>
</dbReference>
<feature type="compositionally biased region" description="Polar residues" evidence="15">
    <location>
        <begin position="963"/>
        <end position="977"/>
    </location>
</feature>
<evidence type="ECO:0000256" key="11">
    <source>
        <dbReference type="ARBA" id="ARBA00023242"/>
    </source>
</evidence>
<keyword evidence="21" id="KW-1185">Reference proteome</keyword>
<feature type="compositionally biased region" description="Basic and acidic residues" evidence="15">
    <location>
        <begin position="626"/>
        <end position="665"/>
    </location>
</feature>
<feature type="compositionally biased region" description="Basic and acidic residues" evidence="15">
    <location>
        <begin position="687"/>
        <end position="707"/>
    </location>
</feature>
<dbReference type="GO" id="GO:0140006">
    <property type="term" value="F:histone H3 reader activity"/>
    <property type="evidence" value="ECO:0007669"/>
    <property type="project" value="UniProtKB-ARBA"/>
</dbReference>
<dbReference type="GeneTree" id="ENSGT00940000154897"/>
<protein>
    <submittedName>
        <fullName evidence="20">Zinc finger MYND-type containing 8</fullName>
    </submittedName>
</protein>
<dbReference type="SUPFAM" id="SSF47370">
    <property type="entry name" value="Bromodomain"/>
    <property type="match status" value="1"/>
</dbReference>
<dbReference type="PROSITE" id="PS50016">
    <property type="entry name" value="ZF_PHD_2"/>
    <property type="match status" value="1"/>
</dbReference>
<dbReference type="SUPFAM" id="SSF144232">
    <property type="entry name" value="HIT/MYND zinc finger-like"/>
    <property type="match status" value="1"/>
</dbReference>
<dbReference type="Pfam" id="PF12064">
    <property type="entry name" value="DUF3544"/>
    <property type="match status" value="1"/>
</dbReference>
<evidence type="ECO:0000256" key="1">
    <source>
        <dbReference type="ARBA" id="ARBA00004123"/>
    </source>
</evidence>
<dbReference type="AlphaFoldDB" id="A0A8C0QPB0"/>
<keyword evidence="8" id="KW-0805">Transcription regulation</keyword>
<dbReference type="InterPro" id="IPR057053">
    <property type="entry name" value="MYND_ZMYND11_ZMYD8"/>
</dbReference>
<dbReference type="PROSITE" id="PS50812">
    <property type="entry name" value="PWWP"/>
    <property type="match status" value="1"/>
</dbReference>
<evidence type="ECO:0000259" key="16">
    <source>
        <dbReference type="PROSITE" id="PS50014"/>
    </source>
</evidence>
<keyword evidence="14" id="KW-0175">Coiled coil</keyword>
<evidence type="ECO:0000256" key="6">
    <source>
        <dbReference type="ARBA" id="ARBA00022833"/>
    </source>
</evidence>
<keyword evidence="7" id="KW-0156">Chromatin regulator</keyword>
<evidence type="ECO:0000256" key="12">
    <source>
        <dbReference type="PROSITE-ProRule" id="PRU00035"/>
    </source>
</evidence>
<dbReference type="Pfam" id="PF00439">
    <property type="entry name" value="Bromodomain"/>
    <property type="match status" value="1"/>
</dbReference>
<feature type="domain" description="PHD-type" evidence="17">
    <location>
        <begin position="84"/>
        <end position="129"/>
    </location>
</feature>
<dbReference type="Ensembl" id="ENSCABT00000029563.1">
    <property type="protein sequence ID" value="ENSCABP00000026996.1"/>
    <property type="gene ID" value="ENSCABG00000019806.1"/>
</dbReference>